<dbReference type="Proteomes" id="UP000608420">
    <property type="component" value="Unassembled WGS sequence"/>
</dbReference>
<keyword evidence="5" id="KW-1185">Reference proteome</keyword>
<dbReference type="EMBL" id="BMIW01000049">
    <property type="protein sequence ID" value="GGG17660.1"/>
    <property type="molecule type" value="Genomic_DNA"/>
</dbReference>
<dbReference type="NCBIfam" id="TIGR03696">
    <property type="entry name" value="Rhs_assc_core"/>
    <property type="match status" value="1"/>
</dbReference>
<feature type="domain" description="Teneurin-like YD-shell" evidence="3">
    <location>
        <begin position="1410"/>
        <end position="1663"/>
    </location>
</feature>
<dbReference type="NCBIfam" id="TIGR01643">
    <property type="entry name" value="YD_repeat_2x"/>
    <property type="match status" value="1"/>
</dbReference>
<evidence type="ECO:0000313" key="5">
    <source>
        <dbReference type="Proteomes" id="UP000608420"/>
    </source>
</evidence>
<sequence length="1873" mass="215480">MKILVKLLVVAMLITSINPGSLVFAASSEFSQQNNTSDSSSSVSKSANEIVPEAFTYKSSESKNFSLDFHKTDSTLKTTGRNQYIQKNFSPKLKQILAYYQPEELVNLTEEQKLEVVNWSEEQVIAIIEHLSEREKEHLNKIVPAAIENYNYVRNREGYLQEYQSDLEENKTITQLMTTPNSLSNINSAKPFQVDEFNSEYNYSVQTGNIVDPIYRTANHSVTDIQLTGKYGLGLNLSRSYNSLFSKVLSPEYEINIGNIGKVTSKAEINGFIATGWTLNIPNMQITSEIAEIKPELLSCAAVNNPCAEDPNANIPTSGFLTKYSLQSSEVEKIIFTLENGASIEFHNGVPYQYPYQNVALVKEKSNYKLTVNEEFTYTFSPSGRILSKENRYGDKILYQYNDFKTDGNDNINIIDSYQRNITIFRKRDLNFKDSPLIITGIKVTDETAIVKDIKYDVSRSVTNLAYRTWSDEAGAQIIENPNLGYWQLEQVIDQTQGKKILESYDYYTIDSTKLADFNFKSNDYAYSSNADGTPTPYDANQCTDKTKICYSNQWLWSSDNQYVESSSIVQVNNIQYGEIAYLLLKNINFFNGLKVKFNYQNYNSGWSINPEYVQKELFRGSTRLYTDANAITYFGYHAVERVDYIYEENNQTKLISDYYANQHLDHGWQFNEYWKNHKQNIPRLRNSSRFGHKQTIRTQKQVGKLQNYSFKQYEYEPDGINFVLKYNWVNPEDYNPLELNDQGIHYTNRNSYITSYEYTQGTEQPNVISSYVGNISDVQSPPPPPHSSIKESYTYDEWGLVTKYVDKSGNTTLYQYDGPQHKLTKKIIKSSDQQQEVVQELVYYSSNDPESYKREQLKSTIWTQKYRDPVNPSKMNSDTYKTEYTLYDKDRNVLQTLESAAGDQFEKVPQVTERNYTYTALGQVETESIKTKLSSGPYISNLKTEYRYDIRGNIIRILYPDHSFRDYKYDSMDRIVFSSFTLTRRDTSISYDDAKRQVTITLPDGEIQRTEYSPFGLALRGEQSREGMSRVTFVNQTTDGQIIDAELPFGEPSLQTSYTYDSIGRQKTRTDSMGNTTVFTYANTAIGNNERYQETVEMNYPDGKVETKYYNTIGLLERIVEKSSDQVRTTSKSYSAFGDVTKDQIITQIGGSPGSSNTTEYSYDSNHHLILLKDQEGKQHKYAYDHNGNLLTYYLNGKKQTENSYNEAGWIMSSTDASSNKESYEYNNIGLTAKFMDKKGQVTRYAYTNLNELESVEITNSNRKVYGITYAYDKLTRKITNLTSTEYGEQNKVESIDYHYDQWNRIDQQTVAGRNYQLGYDNWDRLINLSFPDAKTQQISYDNLSRIESVEYGNSGIMRYNYSIGLNNNFYTISYPNRTSQRIQQNEFGEIIGLTHQTNGVATFEELNKYDGLGNIVEINRTRGNQSSNERFSYDSLNRLVQEEIEPGQIKYVYDEQGNRQQRSTTFDEEQPSTKQTHYSYNAANMLNGFSDKEEGTEYSYTYYADGLRATKMGTNERVRYVYLNGNVIEELNLDSDGNVTGVKARNIWGNELLYREDNNSNKAGYYLYNGHGDVIQINDSAGTMLNSYEYDTWGKITSMVESMSNPYRYTGQYYDDESGLYYLRARYYDPVDGRFVSEDTYKGTLTNPLTLNLYTYVQNNPLRYIDPSGNVAIDPLLWDYNYRINEQKINWAEANEREDSAAKKAASNEADRLRKEFYNKTTNKKALRDGLLQSTETFLNRFNVTNKDNDKITTILVDKNGTVYYGANPMYDYWEQIHTFSKTEQYHAIAAKAIIGYGVGTVATFGTTQVVMHSTGAAASLGLEFIPGGPKAGATKSMIYRTNKDTGKIDNMIIDTEGYYVTNARYWKRYK</sequence>
<gene>
    <name evidence="4" type="ORF">GCM10010913_44710</name>
</gene>
<dbReference type="PANTHER" id="PTHR32305">
    <property type="match status" value="1"/>
</dbReference>
<dbReference type="PANTHER" id="PTHR32305:SF15">
    <property type="entry name" value="PROTEIN RHSA-RELATED"/>
    <property type="match status" value="1"/>
</dbReference>
<feature type="domain" description="Teneurin-like YD-shell" evidence="3">
    <location>
        <begin position="917"/>
        <end position="1085"/>
    </location>
</feature>
<evidence type="ECO:0000256" key="1">
    <source>
        <dbReference type="ARBA" id="ARBA00022737"/>
    </source>
</evidence>
<dbReference type="Pfam" id="PF25023">
    <property type="entry name" value="TEN_YD-shell"/>
    <property type="match status" value="3"/>
</dbReference>
<dbReference type="InterPro" id="IPR006530">
    <property type="entry name" value="YD"/>
</dbReference>
<keyword evidence="1" id="KW-0677">Repeat</keyword>
<feature type="domain" description="Teneurin-like YD-shell" evidence="3">
    <location>
        <begin position="1099"/>
        <end position="1287"/>
    </location>
</feature>
<dbReference type="InterPro" id="IPR022385">
    <property type="entry name" value="Rhs_assc_core"/>
</dbReference>
<protein>
    <recommendedName>
        <fullName evidence="3">Teneurin-like YD-shell domain-containing protein</fullName>
    </recommendedName>
</protein>
<dbReference type="RefSeq" id="WP_120461592.1">
    <property type="nucleotide sequence ID" value="NZ_BMIW01000049.1"/>
</dbReference>
<keyword evidence="2" id="KW-0732">Signal</keyword>
<evidence type="ECO:0000259" key="3">
    <source>
        <dbReference type="Pfam" id="PF25023"/>
    </source>
</evidence>
<name>A0ABQ1W6M6_9BACL</name>
<evidence type="ECO:0000313" key="4">
    <source>
        <dbReference type="EMBL" id="GGG17660.1"/>
    </source>
</evidence>
<comment type="caution">
    <text evidence="4">The sequence shown here is derived from an EMBL/GenBank/DDBJ whole genome shotgun (WGS) entry which is preliminary data.</text>
</comment>
<dbReference type="InterPro" id="IPR050708">
    <property type="entry name" value="T6SS_VgrG/RHS"/>
</dbReference>
<reference evidence="5" key="1">
    <citation type="journal article" date="2019" name="Int. J. Syst. Evol. Microbiol.">
        <title>The Global Catalogue of Microorganisms (GCM) 10K type strain sequencing project: providing services to taxonomists for standard genome sequencing and annotation.</title>
        <authorList>
            <consortium name="The Broad Institute Genomics Platform"/>
            <consortium name="The Broad Institute Genome Sequencing Center for Infectious Disease"/>
            <person name="Wu L."/>
            <person name="Ma J."/>
        </authorList>
    </citation>
    <scope>NUCLEOTIDE SEQUENCE [LARGE SCALE GENOMIC DNA]</scope>
    <source>
        <strain evidence="5">CGMCC 1.15420</strain>
    </source>
</reference>
<proteinExistence type="predicted"/>
<dbReference type="InterPro" id="IPR056823">
    <property type="entry name" value="TEN-like_YD-shell"/>
</dbReference>
<accession>A0ABQ1W6M6</accession>
<organism evidence="4 5">
    <name type="scientific">Paenibacillus aceti</name>
    <dbReference type="NCBI Taxonomy" id="1820010"/>
    <lineage>
        <taxon>Bacteria</taxon>
        <taxon>Bacillati</taxon>
        <taxon>Bacillota</taxon>
        <taxon>Bacilli</taxon>
        <taxon>Bacillales</taxon>
        <taxon>Paenibacillaceae</taxon>
        <taxon>Paenibacillus</taxon>
    </lineage>
</organism>
<feature type="signal peptide" evidence="2">
    <location>
        <begin position="1"/>
        <end position="25"/>
    </location>
</feature>
<dbReference type="Gene3D" id="2.180.10.10">
    <property type="entry name" value="RHS repeat-associated core"/>
    <property type="match status" value="3"/>
</dbReference>
<feature type="chain" id="PRO_5045944826" description="Teneurin-like YD-shell domain-containing protein" evidence="2">
    <location>
        <begin position="26"/>
        <end position="1873"/>
    </location>
</feature>
<evidence type="ECO:0000256" key="2">
    <source>
        <dbReference type="SAM" id="SignalP"/>
    </source>
</evidence>